<reference evidence="2" key="1">
    <citation type="submission" date="2021-03" db="EMBL/GenBank/DDBJ databases">
        <title>Whole genome shotgun sequence of Actinoplanes auranticolor NBRC 12245.</title>
        <authorList>
            <person name="Komaki H."/>
            <person name="Tamura T."/>
        </authorList>
    </citation>
    <scope>NUCLEOTIDE SEQUENCE</scope>
    <source>
        <strain evidence="2">NBRC 12245</strain>
    </source>
</reference>
<comment type="caution">
    <text evidence="2">The sequence shown here is derived from an EMBL/GenBank/DDBJ whole genome shotgun (WGS) entry which is preliminary data.</text>
</comment>
<organism evidence="2 3">
    <name type="scientific">Actinoplanes auranticolor</name>
    <dbReference type="NCBI Taxonomy" id="47988"/>
    <lineage>
        <taxon>Bacteria</taxon>
        <taxon>Bacillati</taxon>
        <taxon>Actinomycetota</taxon>
        <taxon>Actinomycetes</taxon>
        <taxon>Micromonosporales</taxon>
        <taxon>Micromonosporaceae</taxon>
        <taxon>Actinoplanes</taxon>
    </lineage>
</organism>
<dbReference type="Pfam" id="PF12680">
    <property type="entry name" value="SnoaL_2"/>
    <property type="match status" value="1"/>
</dbReference>
<dbReference type="RefSeq" id="WP_212988169.1">
    <property type="nucleotide sequence ID" value="NZ_BAABEA010000009.1"/>
</dbReference>
<proteinExistence type="predicted"/>
<gene>
    <name evidence="2" type="ORF">Aau02nite_21300</name>
</gene>
<dbReference type="PROSITE" id="PS51318">
    <property type="entry name" value="TAT"/>
    <property type="match status" value="1"/>
</dbReference>
<evidence type="ECO:0000313" key="3">
    <source>
        <dbReference type="Proteomes" id="UP000681340"/>
    </source>
</evidence>
<evidence type="ECO:0000313" key="2">
    <source>
        <dbReference type="EMBL" id="GIM66022.1"/>
    </source>
</evidence>
<dbReference type="InterPro" id="IPR006311">
    <property type="entry name" value="TAT_signal"/>
</dbReference>
<dbReference type="InterPro" id="IPR037401">
    <property type="entry name" value="SnoaL-like"/>
</dbReference>
<dbReference type="PANTHER" id="PTHR41252:SF1">
    <property type="entry name" value="BLR2505 PROTEIN"/>
    <property type="match status" value="1"/>
</dbReference>
<dbReference type="Proteomes" id="UP000681340">
    <property type="component" value="Unassembled WGS sequence"/>
</dbReference>
<protein>
    <recommendedName>
        <fullName evidence="1">SnoaL-like domain-containing protein</fullName>
    </recommendedName>
</protein>
<evidence type="ECO:0000259" key="1">
    <source>
        <dbReference type="Pfam" id="PF12680"/>
    </source>
</evidence>
<name>A0A919VQW5_9ACTN</name>
<sequence>METDDLHGHWGRRALLGGSAAATLGLLGLSAGPAHAGSGGRESRNKRRVAEAFRAAAEHGTLNQANDFYLDILHEDAIWTVASVPPRTYPNRAQFLARGSAPILSRLSTPIYPQVRALYAEGDTVVAVWDGTATALDGRPYLNTYNWVFTMRGRRAVRVQAFLDLVVVNDLIERIPDPPD</sequence>
<feature type="domain" description="SnoaL-like" evidence="1">
    <location>
        <begin position="56"/>
        <end position="158"/>
    </location>
</feature>
<dbReference type="InterPro" id="IPR032710">
    <property type="entry name" value="NTF2-like_dom_sf"/>
</dbReference>
<dbReference type="PANTHER" id="PTHR41252">
    <property type="entry name" value="BLR2505 PROTEIN"/>
    <property type="match status" value="1"/>
</dbReference>
<dbReference type="EMBL" id="BOQL01000018">
    <property type="protein sequence ID" value="GIM66022.1"/>
    <property type="molecule type" value="Genomic_DNA"/>
</dbReference>
<accession>A0A919VQW5</accession>
<dbReference type="Gene3D" id="3.10.450.50">
    <property type="match status" value="1"/>
</dbReference>
<dbReference type="AlphaFoldDB" id="A0A919VQW5"/>
<dbReference type="SUPFAM" id="SSF54427">
    <property type="entry name" value="NTF2-like"/>
    <property type="match status" value="1"/>
</dbReference>
<keyword evidence="3" id="KW-1185">Reference proteome</keyword>